<evidence type="ECO:0000313" key="2">
    <source>
        <dbReference type="EMBL" id="MBK9981665.1"/>
    </source>
</evidence>
<organism evidence="2 3">
    <name type="scientific">Candidatus Opimibacter skivensis</name>
    <dbReference type="NCBI Taxonomy" id="2982028"/>
    <lineage>
        <taxon>Bacteria</taxon>
        <taxon>Pseudomonadati</taxon>
        <taxon>Bacteroidota</taxon>
        <taxon>Saprospiria</taxon>
        <taxon>Saprospirales</taxon>
        <taxon>Saprospiraceae</taxon>
        <taxon>Candidatus Opimibacter</taxon>
    </lineage>
</organism>
<gene>
    <name evidence="2" type="ORF">IPP15_04450</name>
</gene>
<dbReference type="Pfam" id="PF13568">
    <property type="entry name" value="OMP_b-brl_2"/>
    <property type="match status" value="1"/>
</dbReference>
<dbReference type="InterPro" id="IPR025665">
    <property type="entry name" value="Beta-barrel_OMP_2"/>
</dbReference>
<dbReference type="SUPFAM" id="SSF56935">
    <property type="entry name" value="Porins"/>
    <property type="match status" value="1"/>
</dbReference>
<dbReference type="EMBL" id="JADKGY010000001">
    <property type="protein sequence ID" value="MBK9981665.1"/>
    <property type="molecule type" value="Genomic_DNA"/>
</dbReference>
<feature type="domain" description="Outer membrane protein beta-barrel" evidence="1">
    <location>
        <begin position="30"/>
        <end position="192"/>
    </location>
</feature>
<evidence type="ECO:0000313" key="3">
    <source>
        <dbReference type="Proteomes" id="UP000808337"/>
    </source>
</evidence>
<dbReference type="Proteomes" id="UP000808337">
    <property type="component" value="Unassembled WGS sequence"/>
</dbReference>
<reference evidence="2 3" key="1">
    <citation type="submission" date="2020-10" db="EMBL/GenBank/DDBJ databases">
        <title>Connecting structure to function with the recovery of over 1000 high-quality activated sludge metagenome-assembled genomes encoding full-length rRNA genes using long-read sequencing.</title>
        <authorList>
            <person name="Singleton C.M."/>
            <person name="Petriglieri F."/>
            <person name="Kristensen J.M."/>
            <person name="Kirkegaard R.H."/>
            <person name="Michaelsen T.Y."/>
            <person name="Andersen M.H."/>
            <person name="Karst S.M."/>
            <person name="Dueholm M.S."/>
            <person name="Nielsen P.H."/>
            <person name="Albertsen M."/>
        </authorList>
    </citation>
    <scope>NUCLEOTIDE SEQUENCE [LARGE SCALE GENOMIC DNA]</scope>
    <source>
        <strain evidence="2">Ribe_18-Q3-R11-54_MAXAC.273</strain>
    </source>
</reference>
<comment type="caution">
    <text evidence="2">The sequence shown here is derived from an EMBL/GenBank/DDBJ whole genome shotgun (WGS) entry which is preliminary data.</text>
</comment>
<evidence type="ECO:0000259" key="1">
    <source>
        <dbReference type="Pfam" id="PF13568"/>
    </source>
</evidence>
<protein>
    <submittedName>
        <fullName evidence="2">PorT family protein</fullName>
    </submittedName>
</protein>
<sequence>MKLKKPLICLPVFLTMIVVFALVSPVYGQRFSAAVTGGINACQIDGDMLAGYDKVGLTGGIRAIINFESRLGLNVEFLYSQRGSRPDIFNPDYDPDININLVYAELPVYATLGDWWQEEGKYYKVSVQAGFSYGRLINARTFDYFHTSDMNLDKIVPFFNNNDISWLVGLSYRLGPHWGLTGRYTRGITPLLSPAKHNLATEKLVSYFISFRGEYYF</sequence>
<dbReference type="AlphaFoldDB" id="A0A9D7STW1"/>
<accession>A0A9D7STW1</accession>
<proteinExistence type="predicted"/>
<name>A0A9D7STW1_9BACT</name>